<feature type="compositionally biased region" description="Polar residues" evidence="6">
    <location>
        <begin position="108"/>
        <end position="118"/>
    </location>
</feature>
<feature type="region of interest" description="Disordered" evidence="6">
    <location>
        <begin position="339"/>
        <end position="358"/>
    </location>
</feature>
<reference evidence="7" key="1">
    <citation type="submission" date="2023-06" db="EMBL/GenBank/DDBJ databases">
        <title>Genome-scale phylogeny and comparative genomics of the fungal order Sordariales.</title>
        <authorList>
            <consortium name="Lawrence Berkeley National Laboratory"/>
            <person name="Hensen N."/>
            <person name="Bonometti L."/>
            <person name="Westerberg I."/>
            <person name="Brannstrom I.O."/>
            <person name="Guillou S."/>
            <person name="Cros-Aarteil S."/>
            <person name="Calhoun S."/>
            <person name="Haridas S."/>
            <person name="Kuo A."/>
            <person name="Mondo S."/>
            <person name="Pangilinan J."/>
            <person name="Riley R."/>
            <person name="LaButti K."/>
            <person name="Andreopoulos B."/>
            <person name="Lipzen A."/>
            <person name="Chen C."/>
            <person name="Yanf M."/>
            <person name="Daum C."/>
            <person name="Ng V."/>
            <person name="Clum A."/>
            <person name="Steindorff A."/>
            <person name="Ohm R."/>
            <person name="Martin F."/>
            <person name="Silar P."/>
            <person name="Natvig D."/>
            <person name="Lalanne C."/>
            <person name="Gautier V."/>
            <person name="Ament-velasquez S.L."/>
            <person name="Kruys A."/>
            <person name="Hutchinson M.I."/>
            <person name="Powell A.J."/>
            <person name="Barry K."/>
            <person name="Miller A.N."/>
            <person name="Grigoriev I.V."/>
            <person name="Debuchy R."/>
            <person name="Gladieux P."/>
            <person name="Thoren M.H."/>
            <person name="Johannesson H."/>
        </authorList>
    </citation>
    <scope>NUCLEOTIDE SEQUENCE</scope>
    <source>
        <strain evidence="7">SMH2392-1A</strain>
    </source>
</reference>
<sequence>MKSEIDEEAMWEGIKTATEDPEELKVICCALDSFLQYAKSAHFQITHQRRQAFYALPRYQWEMLAGPPFNYLKTLDKVDAAIESNAEICRAIVKTGQPMVLPPDHQSKPGQQSSTTPHWSGWAKAADIDKARTTVRQFYRDWTAEGASERDACYGPVIRALVAEKASREPKSENPFKVLIPGAGLGRLVFELCLEGFAVEGNEISYHQLLASSYILNSCEGAGQHTIYPWVHSFSNHLTRENHLRGYAVPDIHCGTEIARAQLQGTIGTMSMVAADFLCLYNDHSHAVSYDAVATVFFLDTAPNLLRYLDAIFHCLKPGGILVNLGPLLWHFENTLTNRSNDESDSDNSTGGIADPGRFELTDDEVMALVTSAGFEVVSRETGIEAPYIHDKDSMLQMVYKASFWVARKPETKS</sequence>
<dbReference type="GeneID" id="85320102"/>
<dbReference type="GO" id="GO:0032259">
    <property type="term" value="P:methylation"/>
    <property type="evidence" value="ECO:0007669"/>
    <property type="project" value="UniProtKB-KW"/>
</dbReference>
<dbReference type="Pfam" id="PF07942">
    <property type="entry name" value="CARME"/>
    <property type="match status" value="1"/>
</dbReference>
<comment type="similarity">
    <text evidence="1">Belongs to the carnosine N-methyltransferase family.</text>
</comment>
<name>A0AA40B4B8_9PEZI</name>
<dbReference type="RefSeq" id="XP_060300262.1">
    <property type="nucleotide sequence ID" value="XM_060436832.1"/>
</dbReference>
<dbReference type="EMBL" id="JAUIRO010000002">
    <property type="protein sequence ID" value="KAK0727407.1"/>
    <property type="molecule type" value="Genomic_DNA"/>
</dbReference>
<proteinExistence type="inferred from homology"/>
<evidence type="ECO:0000256" key="5">
    <source>
        <dbReference type="ARBA" id="ARBA00022691"/>
    </source>
</evidence>
<evidence type="ECO:0000256" key="2">
    <source>
        <dbReference type="ARBA" id="ARBA00012003"/>
    </source>
</evidence>
<keyword evidence="8" id="KW-1185">Reference proteome</keyword>
<accession>A0AA40B4B8</accession>
<evidence type="ECO:0000256" key="6">
    <source>
        <dbReference type="SAM" id="MobiDB-lite"/>
    </source>
</evidence>
<keyword evidence="4" id="KW-0808">Transferase</keyword>
<dbReference type="SUPFAM" id="SSF53335">
    <property type="entry name" value="S-adenosyl-L-methionine-dependent methyltransferases"/>
    <property type="match status" value="1"/>
</dbReference>
<comment type="caution">
    <text evidence="7">The sequence shown here is derived from an EMBL/GenBank/DDBJ whole genome shotgun (WGS) entry which is preliminary data.</text>
</comment>
<keyword evidence="5" id="KW-0949">S-adenosyl-L-methionine</keyword>
<dbReference type="Gene3D" id="3.40.50.150">
    <property type="entry name" value="Vaccinia Virus protein VP39"/>
    <property type="match status" value="1"/>
</dbReference>
<dbReference type="InterPro" id="IPR029063">
    <property type="entry name" value="SAM-dependent_MTases_sf"/>
</dbReference>
<evidence type="ECO:0000256" key="4">
    <source>
        <dbReference type="ARBA" id="ARBA00022679"/>
    </source>
</evidence>
<dbReference type="PANTHER" id="PTHR12303">
    <property type="entry name" value="CARNOSINE N-METHYLTRANSFERASE"/>
    <property type="match status" value="1"/>
</dbReference>
<evidence type="ECO:0000256" key="3">
    <source>
        <dbReference type="ARBA" id="ARBA00022603"/>
    </source>
</evidence>
<organism evidence="7 8">
    <name type="scientific">Lasiosphaeria miniovina</name>
    <dbReference type="NCBI Taxonomy" id="1954250"/>
    <lineage>
        <taxon>Eukaryota</taxon>
        <taxon>Fungi</taxon>
        <taxon>Dikarya</taxon>
        <taxon>Ascomycota</taxon>
        <taxon>Pezizomycotina</taxon>
        <taxon>Sordariomycetes</taxon>
        <taxon>Sordariomycetidae</taxon>
        <taxon>Sordariales</taxon>
        <taxon>Lasiosphaeriaceae</taxon>
        <taxon>Lasiosphaeria</taxon>
    </lineage>
</organism>
<dbReference type="EC" id="2.1.1.22" evidence="2"/>
<protein>
    <recommendedName>
        <fullName evidence="2">carnosine N-methyltransferase</fullName>
        <ecNumber evidence="2">2.1.1.22</ecNumber>
    </recommendedName>
</protein>
<dbReference type="Proteomes" id="UP001172101">
    <property type="component" value="Unassembled WGS sequence"/>
</dbReference>
<dbReference type="PANTHER" id="PTHR12303:SF6">
    <property type="entry name" value="CARNOSINE N-METHYLTRANSFERASE"/>
    <property type="match status" value="1"/>
</dbReference>
<evidence type="ECO:0000256" key="1">
    <source>
        <dbReference type="ARBA" id="ARBA00010086"/>
    </source>
</evidence>
<evidence type="ECO:0000313" key="7">
    <source>
        <dbReference type="EMBL" id="KAK0727407.1"/>
    </source>
</evidence>
<gene>
    <name evidence="7" type="ORF">B0T26DRAFT_636488</name>
</gene>
<feature type="region of interest" description="Disordered" evidence="6">
    <location>
        <begin position="99"/>
        <end position="121"/>
    </location>
</feature>
<dbReference type="InterPro" id="IPR012901">
    <property type="entry name" value="CARME"/>
</dbReference>
<evidence type="ECO:0000313" key="8">
    <source>
        <dbReference type="Proteomes" id="UP001172101"/>
    </source>
</evidence>
<dbReference type="GO" id="GO:0030735">
    <property type="term" value="F:carnosine N-methyltransferase activity"/>
    <property type="evidence" value="ECO:0007669"/>
    <property type="project" value="UniProtKB-EC"/>
</dbReference>
<keyword evidence="3" id="KW-0489">Methyltransferase</keyword>
<dbReference type="SMART" id="SM01296">
    <property type="entry name" value="N2227"/>
    <property type="match status" value="1"/>
</dbReference>
<dbReference type="AlphaFoldDB" id="A0AA40B4B8"/>